<keyword evidence="2" id="KW-1185">Reference proteome</keyword>
<dbReference type="EMBL" id="FCOW01000011">
    <property type="protein sequence ID" value="CVK19577.1"/>
    <property type="molecule type" value="Genomic_DNA"/>
</dbReference>
<evidence type="ECO:0000313" key="1">
    <source>
        <dbReference type="EMBL" id="CVK19577.1"/>
    </source>
</evidence>
<dbReference type="Pfam" id="PF01257">
    <property type="entry name" value="2Fe-2S_thioredx"/>
    <property type="match status" value="1"/>
</dbReference>
<organism evidence="1 2">
    <name type="scientific">Sporomusa sphaeroides DSM 2875</name>
    <dbReference type="NCBI Taxonomy" id="1337886"/>
    <lineage>
        <taxon>Bacteria</taxon>
        <taxon>Bacillati</taxon>
        <taxon>Bacillota</taxon>
        <taxon>Negativicutes</taxon>
        <taxon>Selenomonadales</taxon>
        <taxon>Sporomusaceae</taxon>
        <taxon>Sporomusa</taxon>
    </lineage>
</organism>
<dbReference type="CDD" id="cd02980">
    <property type="entry name" value="TRX_Fd_family"/>
    <property type="match status" value="1"/>
</dbReference>
<dbReference type="InterPro" id="IPR036249">
    <property type="entry name" value="Thioredoxin-like_sf"/>
</dbReference>
<evidence type="ECO:0000313" key="2">
    <source>
        <dbReference type="Proteomes" id="UP000245702"/>
    </source>
</evidence>
<protein>
    <recommendedName>
        <fullName evidence="3">Respiratory-chain NADH dehydrogenase 24 Kd subunit</fullName>
    </recommendedName>
</protein>
<dbReference type="RefSeq" id="WP_075755540.1">
    <property type="nucleotide sequence ID" value="NZ_CP146991.1"/>
</dbReference>
<dbReference type="Proteomes" id="UP000245702">
    <property type="component" value="Unassembled WGS sequence"/>
</dbReference>
<evidence type="ECO:0008006" key="3">
    <source>
        <dbReference type="Google" id="ProtNLM"/>
    </source>
</evidence>
<comment type="caution">
    <text evidence="1">The sequence shown here is derived from an EMBL/GenBank/DDBJ whole genome shotgun (WGS) entry which is preliminary data.</text>
</comment>
<dbReference type="SUPFAM" id="SSF52833">
    <property type="entry name" value="Thioredoxin-like"/>
    <property type="match status" value="1"/>
</dbReference>
<name>A0ABM9W3J4_9FIRM</name>
<proteinExistence type="predicted"/>
<sequence>MLKLSICFGSACHLRGAYSVLNTFRALIDKYQIQSEIDIEGNFCQGKCTEGVVIKLNDEIITNVVKEKVYGIFMEKVLGGKGN</sequence>
<dbReference type="Gene3D" id="3.40.30.10">
    <property type="entry name" value="Glutaredoxin"/>
    <property type="match status" value="1"/>
</dbReference>
<accession>A0ABM9W3J4</accession>
<reference evidence="1 2" key="1">
    <citation type="submission" date="2016-01" db="EMBL/GenBank/DDBJ databases">
        <authorList>
            <person name="Brown R."/>
        </authorList>
    </citation>
    <scope>NUCLEOTIDE SEQUENCE [LARGE SCALE GENOMIC DNA]</scope>
    <source>
        <strain evidence="1">Sporomusa sphaeroides DSM 2875</strain>
    </source>
</reference>
<gene>
    <name evidence="1" type="ORF">SSPH_02232</name>
</gene>